<evidence type="ECO:0000313" key="2">
    <source>
        <dbReference type="EMBL" id="MED6175931.1"/>
    </source>
</evidence>
<proteinExistence type="predicted"/>
<name>A0ABU6VU65_9FABA</name>
<comment type="caution">
    <text evidence="2">The sequence shown here is derived from an EMBL/GenBank/DDBJ whole genome shotgun (WGS) entry which is preliminary data.</text>
</comment>
<feature type="region of interest" description="Disordered" evidence="1">
    <location>
        <begin position="1"/>
        <end position="32"/>
    </location>
</feature>
<dbReference type="SUPFAM" id="SSF54001">
    <property type="entry name" value="Cysteine proteinases"/>
    <property type="match status" value="1"/>
</dbReference>
<feature type="compositionally biased region" description="Basic and acidic residues" evidence="1">
    <location>
        <begin position="16"/>
        <end position="29"/>
    </location>
</feature>
<evidence type="ECO:0000256" key="1">
    <source>
        <dbReference type="SAM" id="MobiDB-lite"/>
    </source>
</evidence>
<keyword evidence="3" id="KW-1185">Reference proteome</keyword>
<dbReference type="Proteomes" id="UP001341840">
    <property type="component" value="Unassembled WGS sequence"/>
</dbReference>
<accession>A0ABU6VU65</accession>
<protein>
    <submittedName>
        <fullName evidence="2">Uncharacterized protein</fullName>
    </submittedName>
</protein>
<gene>
    <name evidence="2" type="ORF">PIB30_082974</name>
</gene>
<reference evidence="2 3" key="1">
    <citation type="journal article" date="2023" name="Plants (Basel)">
        <title>Bridging the Gap: Combining Genomics and Transcriptomics Approaches to Understand Stylosanthes scabra, an Orphan Legume from the Brazilian Caatinga.</title>
        <authorList>
            <person name="Ferreira-Neto J.R.C."/>
            <person name="da Silva M.D."/>
            <person name="Binneck E."/>
            <person name="de Melo N.F."/>
            <person name="da Silva R.H."/>
            <person name="de Melo A.L.T.M."/>
            <person name="Pandolfi V."/>
            <person name="Bustamante F.O."/>
            <person name="Brasileiro-Vidal A.C."/>
            <person name="Benko-Iseppon A.M."/>
        </authorList>
    </citation>
    <scope>NUCLEOTIDE SEQUENCE [LARGE SCALE GENOMIC DNA]</scope>
    <source>
        <tissue evidence="2">Leaves</tissue>
    </source>
</reference>
<dbReference type="EMBL" id="JASCZI010152330">
    <property type="protein sequence ID" value="MED6175931.1"/>
    <property type="molecule type" value="Genomic_DNA"/>
</dbReference>
<organism evidence="2 3">
    <name type="scientific">Stylosanthes scabra</name>
    <dbReference type="NCBI Taxonomy" id="79078"/>
    <lineage>
        <taxon>Eukaryota</taxon>
        <taxon>Viridiplantae</taxon>
        <taxon>Streptophyta</taxon>
        <taxon>Embryophyta</taxon>
        <taxon>Tracheophyta</taxon>
        <taxon>Spermatophyta</taxon>
        <taxon>Magnoliopsida</taxon>
        <taxon>eudicotyledons</taxon>
        <taxon>Gunneridae</taxon>
        <taxon>Pentapetalae</taxon>
        <taxon>rosids</taxon>
        <taxon>fabids</taxon>
        <taxon>Fabales</taxon>
        <taxon>Fabaceae</taxon>
        <taxon>Papilionoideae</taxon>
        <taxon>50 kb inversion clade</taxon>
        <taxon>dalbergioids sensu lato</taxon>
        <taxon>Dalbergieae</taxon>
        <taxon>Pterocarpus clade</taxon>
        <taxon>Stylosanthes</taxon>
    </lineage>
</organism>
<sequence>MRNGESTMDETVPDITPKRASNDTIDKALDTSPLDPTIPSFSIGLTQLGRSDTPHTSPVTMERVDVIHTLLPSRTVVRPTGADMERIYRWATNVRAKNDITLAWIKNGDNIKIIRRDLKSMGTRKQLYDTVVDYCCAMFNASDNPRFQQSFYCFTPRIMWLYVLHRKSENQWVLDSVNKEPNSDRRKNIDAYVGMVMIVAMNQASKHSQIRKWAQKLSDISIHVSDAANLFTIRNNPTSASDQVVIH</sequence>
<evidence type="ECO:0000313" key="3">
    <source>
        <dbReference type="Proteomes" id="UP001341840"/>
    </source>
</evidence>
<dbReference type="InterPro" id="IPR038765">
    <property type="entry name" value="Papain-like_cys_pep_sf"/>
</dbReference>